<dbReference type="Proteomes" id="UP001183643">
    <property type="component" value="Unassembled WGS sequence"/>
</dbReference>
<keyword evidence="1" id="KW-1133">Transmembrane helix</keyword>
<evidence type="ECO:0000313" key="3">
    <source>
        <dbReference type="Proteomes" id="UP001183643"/>
    </source>
</evidence>
<organism evidence="2 3">
    <name type="scientific">Catenuloplanes atrovinosus</name>
    <dbReference type="NCBI Taxonomy" id="137266"/>
    <lineage>
        <taxon>Bacteria</taxon>
        <taxon>Bacillati</taxon>
        <taxon>Actinomycetota</taxon>
        <taxon>Actinomycetes</taxon>
        <taxon>Micromonosporales</taxon>
        <taxon>Micromonosporaceae</taxon>
        <taxon>Catenuloplanes</taxon>
    </lineage>
</organism>
<dbReference type="RefSeq" id="WP_310366386.1">
    <property type="nucleotide sequence ID" value="NZ_JAVDYB010000001.1"/>
</dbReference>
<dbReference type="AlphaFoldDB" id="A0AAE3YMX8"/>
<feature type="transmembrane region" description="Helical" evidence="1">
    <location>
        <begin position="111"/>
        <end position="132"/>
    </location>
</feature>
<evidence type="ECO:0000256" key="1">
    <source>
        <dbReference type="SAM" id="Phobius"/>
    </source>
</evidence>
<keyword evidence="1" id="KW-0472">Membrane</keyword>
<name>A0AAE3YMX8_9ACTN</name>
<sequence>MTTMERTATIAAIAGLLGIALFQLALALGAPLGQAAWGGAHAGTLPRELRVASVVSLLVWTAAATLVLSHAGLGPLSLPGAVTRWAVWALCGLLVVGSVMNIASSSPWERYFWGPYALVMAVLCGVVARGAAAGPM</sequence>
<comment type="caution">
    <text evidence="2">The sequence shown here is derived from an EMBL/GenBank/DDBJ whole genome shotgun (WGS) entry which is preliminary data.</text>
</comment>
<reference evidence="2" key="1">
    <citation type="submission" date="2023-07" db="EMBL/GenBank/DDBJ databases">
        <title>Sequencing the genomes of 1000 actinobacteria strains.</title>
        <authorList>
            <person name="Klenk H.-P."/>
        </authorList>
    </citation>
    <scope>NUCLEOTIDE SEQUENCE</scope>
    <source>
        <strain evidence="2">DSM 44707</strain>
    </source>
</reference>
<accession>A0AAE3YMX8</accession>
<gene>
    <name evidence="2" type="ORF">J2S41_002218</name>
</gene>
<proteinExistence type="predicted"/>
<dbReference type="EMBL" id="JAVDYB010000001">
    <property type="protein sequence ID" value="MDR7275440.1"/>
    <property type="molecule type" value="Genomic_DNA"/>
</dbReference>
<keyword evidence="1" id="KW-0812">Transmembrane</keyword>
<feature type="transmembrane region" description="Helical" evidence="1">
    <location>
        <begin position="85"/>
        <end position="105"/>
    </location>
</feature>
<evidence type="ECO:0000313" key="2">
    <source>
        <dbReference type="EMBL" id="MDR7275440.1"/>
    </source>
</evidence>
<protein>
    <submittedName>
        <fullName evidence="2">Uncharacterized protein</fullName>
    </submittedName>
</protein>
<feature type="transmembrane region" description="Helical" evidence="1">
    <location>
        <begin position="51"/>
        <end position="73"/>
    </location>
</feature>
<keyword evidence="3" id="KW-1185">Reference proteome</keyword>